<dbReference type="EMBL" id="JAHVAH010000001">
    <property type="protein sequence ID" value="MBW0143991.1"/>
    <property type="molecule type" value="Genomic_DNA"/>
</dbReference>
<evidence type="ECO:0000313" key="4">
    <source>
        <dbReference type="Proteomes" id="UP000698028"/>
    </source>
</evidence>
<comment type="caution">
    <text evidence="3">The sequence shown here is derived from an EMBL/GenBank/DDBJ whole genome shotgun (WGS) entry which is preliminary data.</text>
</comment>
<keyword evidence="4" id="KW-1185">Reference proteome</keyword>
<dbReference type="RefSeq" id="WP_218632027.1">
    <property type="nucleotide sequence ID" value="NZ_JAHVAH010000001.1"/>
</dbReference>
<name>A0ABS6V374_9SPHN</name>
<feature type="coiled-coil region" evidence="1">
    <location>
        <begin position="72"/>
        <end position="109"/>
    </location>
</feature>
<evidence type="ECO:0000256" key="2">
    <source>
        <dbReference type="SAM" id="MobiDB-lite"/>
    </source>
</evidence>
<evidence type="ECO:0000256" key="1">
    <source>
        <dbReference type="SAM" id="Coils"/>
    </source>
</evidence>
<reference evidence="3 4" key="1">
    <citation type="submission" date="2021-07" db="EMBL/GenBank/DDBJ databases">
        <title>The draft genome sequence of Sphingomicrobium sp. B8.</title>
        <authorList>
            <person name="Mu L."/>
        </authorList>
    </citation>
    <scope>NUCLEOTIDE SEQUENCE [LARGE SCALE GENOMIC DNA]</scope>
    <source>
        <strain evidence="3 4">B8</strain>
    </source>
</reference>
<evidence type="ECO:0000313" key="3">
    <source>
        <dbReference type="EMBL" id="MBW0143991.1"/>
    </source>
</evidence>
<gene>
    <name evidence="3" type="ORF">KTQ36_01615</name>
</gene>
<sequence length="277" mass="29927">MTPKAIVLGATALLLAGAAGATWLMKESEGVARFVGVTPSPESSERTPVALAPQQKRALPSPQVESETADAAASANAAAEEARDAIEELGSMEERVARIEERIERAEGSAGRADALLVAFAARRAIERGAPLGFLEPLLTQRFGSTHPRAVARVITASRNPVRLEDLVRRYEELGPVLRRGSEDPGFWDNLKREVGSLVIVYSADQPNPRPRARYDRALVELRLGDVSAALAETMRLPGAEAAEDWVADARRYVATRQALDRLESAALLSREENATN</sequence>
<proteinExistence type="predicted"/>
<accession>A0ABS6V374</accession>
<dbReference type="Proteomes" id="UP000698028">
    <property type="component" value="Unassembled WGS sequence"/>
</dbReference>
<feature type="region of interest" description="Disordered" evidence="2">
    <location>
        <begin position="37"/>
        <end position="63"/>
    </location>
</feature>
<protein>
    <submittedName>
        <fullName evidence="3">Uncharacterized protein</fullName>
    </submittedName>
</protein>
<organism evidence="3 4">
    <name type="scientific">Sphingomicrobium clamense</name>
    <dbReference type="NCBI Taxonomy" id="2851013"/>
    <lineage>
        <taxon>Bacteria</taxon>
        <taxon>Pseudomonadati</taxon>
        <taxon>Pseudomonadota</taxon>
        <taxon>Alphaproteobacteria</taxon>
        <taxon>Sphingomonadales</taxon>
        <taxon>Sphingomonadaceae</taxon>
        <taxon>Sphingomicrobium</taxon>
    </lineage>
</organism>
<keyword evidence="1" id="KW-0175">Coiled coil</keyword>